<gene>
    <name evidence="2" type="ORF">MTBPR1_50221</name>
</gene>
<keyword evidence="3" id="KW-1185">Reference proteome</keyword>
<evidence type="ECO:0000313" key="2">
    <source>
        <dbReference type="EMBL" id="SCA57465.1"/>
    </source>
</evidence>
<dbReference type="AlphaFoldDB" id="A0A1C3RJL4"/>
<dbReference type="InterPro" id="IPR027396">
    <property type="entry name" value="DsrEFH-like"/>
</dbReference>
<dbReference type="InterPro" id="IPR003787">
    <property type="entry name" value="Sulphur_relay_DsrE/F-like"/>
</dbReference>
<proteinExistence type="predicted"/>
<dbReference type="Proteomes" id="UP000231658">
    <property type="component" value="Unassembled WGS sequence"/>
</dbReference>
<dbReference type="PANTHER" id="PTHR37691:SF1">
    <property type="entry name" value="BLR3518 PROTEIN"/>
    <property type="match status" value="1"/>
</dbReference>
<dbReference type="PANTHER" id="PTHR37691">
    <property type="entry name" value="BLR3518 PROTEIN"/>
    <property type="match status" value="1"/>
</dbReference>
<accession>A0A1C3RJL4</accession>
<evidence type="ECO:0000313" key="3">
    <source>
        <dbReference type="Proteomes" id="UP000231658"/>
    </source>
</evidence>
<dbReference type="OrthoDB" id="5794490at2"/>
<dbReference type="STRING" id="1867952.MTBPR1_50221"/>
<organism evidence="2 3">
    <name type="scientific">Candidatus Terasakiella magnetica</name>
    <dbReference type="NCBI Taxonomy" id="1867952"/>
    <lineage>
        <taxon>Bacteria</taxon>
        <taxon>Pseudomonadati</taxon>
        <taxon>Pseudomonadota</taxon>
        <taxon>Alphaproteobacteria</taxon>
        <taxon>Rhodospirillales</taxon>
        <taxon>Terasakiellaceae</taxon>
        <taxon>Terasakiella</taxon>
    </lineage>
</organism>
<dbReference type="SUPFAM" id="SSF75169">
    <property type="entry name" value="DsrEFH-like"/>
    <property type="match status" value="1"/>
</dbReference>
<feature type="chain" id="PRO_5008680837" evidence="1">
    <location>
        <begin position="24"/>
        <end position="159"/>
    </location>
</feature>
<reference evidence="2 3" key="1">
    <citation type="submission" date="2016-07" db="EMBL/GenBank/DDBJ databases">
        <authorList>
            <person name="Lefevre C.T."/>
        </authorList>
    </citation>
    <scope>NUCLEOTIDE SEQUENCE [LARGE SCALE GENOMIC DNA]</scope>
    <source>
        <strain evidence="2">PR1</strain>
    </source>
</reference>
<feature type="signal peptide" evidence="1">
    <location>
        <begin position="1"/>
        <end position="23"/>
    </location>
</feature>
<dbReference type="Gene3D" id="3.40.1260.10">
    <property type="entry name" value="DsrEFH-like"/>
    <property type="match status" value="1"/>
</dbReference>
<dbReference type="Pfam" id="PF02635">
    <property type="entry name" value="DsrE"/>
    <property type="match status" value="1"/>
</dbReference>
<dbReference type="RefSeq" id="WP_083223085.1">
    <property type="nucleotide sequence ID" value="NZ_FLYE01000044.1"/>
</dbReference>
<keyword evidence="1" id="KW-0732">Signal</keyword>
<sequence>MNTLVRLFLFSFLCLGLSNLGHAQERHEGLPDDTQVVEPEPDWDNPRKIVLQVTTKDDFHVNNVYYNAINMQKFYGTDNVKIAIVFYGPGIRPLLKESAIAAQRVKSLQDYEVEFIACNNTLTTIGKKPEDLLPGVRVVTSGIAEIVEKKIKGWHYIIP</sequence>
<dbReference type="EMBL" id="FLYE01000044">
    <property type="protein sequence ID" value="SCA57465.1"/>
    <property type="molecule type" value="Genomic_DNA"/>
</dbReference>
<protein>
    <submittedName>
        <fullName evidence="2">Uncharacterized protein</fullName>
    </submittedName>
</protein>
<evidence type="ECO:0000256" key="1">
    <source>
        <dbReference type="SAM" id="SignalP"/>
    </source>
</evidence>
<name>A0A1C3RJL4_9PROT</name>